<dbReference type="PANTHER" id="PTHR43736:SF4">
    <property type="entry name" value="SLR1690 PROTEIN"/>
    <property type="match status" value="1"/>
</dbReference>
<sequence>MEHNLKEFFDKALKEVSLDCTVFGFHEGELKVLLLRWKGTDGWSLPGGHILLDESADDAANRILTQRTGLCDIYLQQFYTFGNVNRYVYHPEKELLEQLEVTFGKGFFDGIIFRRVVSIGYYALVEFAQVQPTPDWFTDECRWWSLADVPHLLFDHNEMIERALKALRQHARNHPIGYNLLPEKFTMPELQRLYETILGRPFDRRNFQKLLMSYDILERLDEKRVGAANKSPYLYRFVKEKYDKAKAAGVSFSM</sequence>
<dbReference type="STRING" id="659014.SAMN04487996_1132"/>
<dbReference type="CDD" id="cd18873">
    <property type="entry name" value="NUDIX_NadM_like"/>
    <property type="match status" value="1"/>
</dbReference>
<dbReference type="RefSeq" id="WP_090154335.1">
    <property type="nucleotide sequence ID" value="NZ_FNAN01000013.1"/>
</dbReference>
<dbReference type="PANTHER" id="PTHR43736">
    <property type="entry name" value="ADP-RIBOSE PYROPHOSPHATASE"/>
    <property type="match status" value="1"/>
</dbReference>
<feature type="domain" description="Nudix hydrolase" evidence="1">
    <location>
        <begin position="15"/>
        <end position="167"/>
    </location>
</feature>
<dbReference type="Gene3D" id="1.10.10.10">
    <property type="entry name" value="Winged helix-like DNA-binding domain superfamily/Winged helix DNA-binding domain"/>
    <property type="match status" value="1"/>
</dbReference>
<dbReference type="InterPro" id="IPR000086">
    <property type="entry name" value="NUDIX_hydrolase_dom"/>
</dbReference>
<dbReference type="AlphaFoldDB" id="A0A1G7PGJ5"/>
<dbReference type="OrthoDB" id="9786141at2"/>
<evidence type="ECO:0000313" key="3">
    <source>
        <dbReference type="Proteomes" id="UP000198748"/>
    </source>
</evidence>
<gene>
    <name evidence="2" type="ORF">SAMN04487996_1132</name>
</gene>
<dbReference type="InterPro" id="IPR036390">
    <property type="entry name" value="WH_DNA-bd_sf"/>
</dbReference>
<protein>
    <submittedName>
        <fullName evidence="2">NUDIX domain-containing protein</fullName>
    </submittedName>
</protein>
<dbReference type="Pfam" id="PF00293">
    <property type="entry name" value="NUDIX"/>
    <property type="match status" value="1"/>
</dbReference>
<dbReference type="InterPro" id="IPR036388">
    <property type="entry name" value="WH-like_DNA-bd_sf"/>
</dbReference>
<dbReference type="EMBL" id="FNAN01000013">
    <property type="protein sequence ID" value="SDF85385.1"/>
    <property type="molecule type" value="Genomic_DNA"/>
</dbReference>
<dbReference type="PROSITE" id="PS51462">
    <property type="entry name" value="NUDIX"/>
    <property type="match status" value="1"/>
</dbReference>
<organism evidence="2 3">
    <name type="scientific">Dyadobacter soli</name>
    <dbReference type="NCBI Taxonomy" id="659014"/>
    <lineage>
        <taxon>Bacteria</taxon>
        <taxon>Pseudomonadati</taxon>
        <taxon>Bacteroidota</taxon>
        <taxon>Cytophagia</taxon>
        <taxon>Cytophagales</taxon>
        <taxon>Spirosomataceae</taxon>
        <taxon>Dyadobacter</taxon>
    </lineage>
</organism>
<keyword evidence="3" id="KW-1185">Reference proteome</keyword>
<evidence type="ECO:0000313" key="2">
    <source>
        <dbReference type="EMBL" id="SDF85385.1"/>
    </source>
</evidence>
<dbReference type="Pfam" id="PF21906">
    <property type="entry name" value="WHD_NrtR"/>
    <property type="match status" value="1"/>
</dbReference>
<name>A0A1G7PGJ5_9BACT</name>
<dbReference type="SUPFAM" id="SSF46785">
    <property type="entry name" value="Winged helix' DNA-binding domain"/>
    <property type="match status" value="1"/>
</dbReference>
<dbReference type="InterPro" id="IPR054105">
    <property type="entry name" value="WHD_NrtR"/>
</dbReference>
<reference evidence="3" key="1">
    <citation type="submission" date="2016-10" db="EMBL/GenBank/DDBJ databases">
        <authorList>
            <person name="Varghese N."/>
            <person name="Submissions S."/>
        </authorList>
    </citation>
    <scope>NUCLEOTIDE SEQUENCE [LARGE SCALE GENOMIC DNA]</scope>
    <source>
        <strain evidence="3">DSM 25329</strain>
    </source>
</reference>
<dbReference type="SUPFAM" id="SSF55811">
    <property type="entry name" value="Nudix"/>
    <property type="match status" value="1"/>
</dbReference>
<accession>A0A1G7PGJ5</accession>
<dbReference type="Gene3D" id="3.90.79.10">
    <property type="entry name" value="Nucleoside Triphosphate Pyrophosphohydrolase"/>
    <property type="match status" value="1"/>
</dbReference>
<dbReference type="Proteomes" id="UP000198748">
    <property type="component" value="Unassembled WGS sequence"/>
</dbReference>
<proteinExistence type="predicted"/>
<evidence type="ECO:0000259" key="1">
    <source>
        <dbReference type="PROSITE" id="PS51462"/>
    </source>
</evidence>
<dbReference type="InterPro" id="IPR015797">
    <property type="entry name" value="NUDIX_hydrolase-like_dom_sf"/>
</dbReference>